<feature type="transmembrane region" description="Helical" evidence="5">
    <location>
        <begin position="369"/>
        <end position="387"/>
    </location>
</feature>
<dbReference type="Proteomes" id="UP000199220">
    <property type="component" value="Unassembled WGS sequence"/>
</dbReference>
<organism evidence="7 8">
    <name type="scientific">Ruania alba</name>
    <dbReference type="NCBI Taxonomy" id="648782"/>
    <lineage>
        <taxon>Bacteria</taxon>
        <taxon>Bacillati</taxon>
        <taxon>Actinomycetota</taxon>
        <taxon>Actinomycetes</taxon>
        <taxon>Micrococcales</taxon>
        <taxon>Ruaniaceae</taxon>
        <taxon>Ruania</taxon>
    </lineage>
</organism>
<feature type="transmembrane region" description="Helical" evidence="5">
    <location>
        <begin position="15"/>
        <end position="39"/>
    </location>
</feature>
<keyword evidence="3 5" id="KW-1133">Transmembrane helix</keyword>
<dbReference type="InterPro" id="IPR011701">
    <property type="entry name" value="MFS"/>
</dbReference>
<keyword evidence="2 5" id="KW-0812">Transmembrane</keyword>
<evidence type="ECO:0000313" key="8">
    <source>
        <dbReference type="Proteomes" id="UP000199220"/>
    </source>
</evidence>
<dbReference type="PANTHER" id="PTHR23534:SF1">
    <property type="entry name" value="MAJOR FACILITATOR SUPERFAMILY PROTEIN"/>
    <property type="match status" value="1"/>
</dbReference>
<dbReference type="PROSITE" id="PS50850">
    <property type="entry name" value="MFS"/>
    <property type="match status" value="1"/>
</dbReference>
<feature type="transmembrane region" description="Helical" evidence="5">
    <location>
        <begin position="298"/>
        <end position="318"/>
    </location>
</feature>
<feature type="domain" description="Major facilitator superfamily (MFS) profile" evidence="6">
    <location>
        <begin position="14"/>
        <end position="412"/>
    </location>
</feature>
<dbReference type="Pfam" id="PF07690">
    <property type="entry name" value="MFS_1"/>
    <property type="match status" value="1"/>
</dbReference>
<gene>
    <name evidence="7" type="ORF">SAMN04488554_4143</name>
</gene>
<evidence type="ECO:0000256" key="1">
    <source>
        <dbReference type="ARBA" id="ARBA00004651"/>
    </source>
</evidence>
<feature type="transmembrane region" description="Helical" evidence="5">
    <location>
        <begin position="80"/>
        <end position="100"/>
    </location>
</feature>
<dbReference type="STRING" id="648782.SAMN04488554_4143"/>
<accession>A0A1H5ND03</accession>
<feature type="transmembrane region" description="Helical" evidence="5">
    <location>
        <begin position="139"/>
        <end position="157"/>
    </location>
</feature>
<feature type="transmembrane region" description="Helical" evidence="5">
    <location>
        <begin position="393"/>
        <end position="412"/>
    </location>
</feature>
<name>A0A1H5ND03_9MICO</name>
<dbReference type="AlphaFoldDB" id="A0A1H5ND03"/>
<feature type="transmembrane region" description="Helical" evidence="5">
    <location>
        <begin position="264"/>
        <end position="286"/>
    </location>
</feature>
<evidence type="ECO:0000313" key="7">
    <source>
        <dbReference type="EMBL" id="SEE98747.1"/>
    </source>
</evidence>
<keyword evidence="4 5" id="KW-0472">Membrane</keyword>
<proteinExistence type="predicted"/>
<dbReference type="InterPro" id="IPR020846">
    <property type="entry name" value="MFS_dom"/>
</dbReference>
<dbReference type="PANTHER" id="PTHR23534">
    <property type="entry name" value="MFS PERMEASE"/>
    <property type="match status" value="1"/>
</dbReference>
<feature type="transmembrane region" description="Helical" evidence="5">
    <location>
        <begin position="106"/>
        <end position="127"/>
    </location>
</feature>
<feature type="transmembrane region" description="Helical" evidence="5">
    <location>
        <begin position="324"/>
        <end position="348"/>
    </location>
</feature>
<sequence>MTTAVDTASRNRRAIAMLLISNLLGGVGVASGVAVGALLTERLGGASVAGFGQAASVLGAAVAAVPLARIAARHGRRRSLALGYALATVGALTILTAAVVDQLILLLLGLGLFGVAQAVNLQSRYAAGENAPAATRGRTMAIVIWATTIGSVAGPNLSEPGDRVGIAAGLPELAGPYLFSLVAFALAGLALAIGYPRLTRPTAEPTFPGEVTSALAPVGALAALRWASRSAVPRFAVVLTASAHAVMVMIMVMTPLHLQHHGMSLTVVGVVISLHILGMFGLSPVFGWCADRFGAVRTAGGGMVLLVVAIVLGLVAAGTGGGGVLTAVALTVLGLGWSGCVIAASALLASTEEHVRVPLQGATDAGMNVAGAVAAALAGTILAWGGFTAVNLAGAVLLVPAVVLLLPAVRIAPAAPAAPPAR</sequence>
<evidence type="ECO:0000256" key="5">
    <source>
        <dbReference type="SAM" id="Phobius"/>
    </source>
</evidence>
<feature type="transmembrane region" description="Helical" evidence="5">
    <location>
        <begin position="235"/>
        <end position="258"/>
    </location>
</feature>
<dbReference type="InterPro" id="IPR036259">
    <property type="entry name" value="MFS_trans_sf"/>
</dbReference>
<keyword evidence="8" id="KW-1185">Reference proteome</keyword>
<evidence type="ECO:0000256" key="3">
    <source>
        <dbReference type="ARBA" id="ARBA00022989"/>
    </source>
</evidence>
<dbReference type="GO" id="GO:0022857">
    <property type="term" value="F:transmembrane transporter activity"/>
    <property type="evidence" value="ECO:0007669"/>
    <property type="project" value="InterPro"/>
</dbReference>
<reference evidence="8" key="1">
    <citation type="submission" date="2016-10" db="EMBL/GenBank/DDBJ databases">
        <authorList>
            <person name="Varghese N."/>
            <person name="Submissions S."/>
        </authorList>
    </citation>
    <scope>NUCLEOTIDE SEQUENCE [LARGE SCALE GENOMIC DNA]</scope>
    <source>
        <strain evidence="8">DSM 21368</strain>
    </source>
</reference>
<dbReference type="GO" id="GO:0005886">
    <property type="term" value="C:plasma membrane"/>
    <property type="evidence" value="ECO:0007669"/>
    <property type="project" value="UniProtKB-SubCell"/>
</dbReference>
<dbReference type="Gene3D" id="1.20.1250.20">
    <property type="entry name" value="MFS general substrate transporter like domains"/>
    <property type="match status" value="2"/>
</dbReference>
<dbReference type="RefSeq" id="WP_245708971.1">
    <property type="nucleotide sequence ID" value="NZ_FNTX01000002.1"/>
</dbReference>
<feature type="transmembrane region" description="Helical" evidence="5">
    <location>
        <begin position="177"/>
        <end position="195"/>
    </location>
</feature>
<dbReference type="SUPFAM" id="SSF103473">
    <property type="entry name" value="MFS general substrate transporter"/>
    <property type="match status" value="1"/>
</dbReference>
<evidence type="ECO:0000256" key="4">
    <source>
        <dbReference type="ARBA" id="ARBA00023136"/>
    </source>
</evidence>
<evidence type="ECO:0000259" key="6">
    <source>
        <dbReference type="PROSITE" id="PS50850"/>
    </source>
</evidence>
<feature type="transmembrane region" description="Helical" evidence="5">
    <location>
        <begin position="45"/>
        <end position="68"/>
    </location>
</feature>
<comment type="subcellular location">
    <subcellularLocation>
        <location evidence="1">Cell membrane</location>
        <topology evidence="1">Multi-pass membrane protein</topology>
    </subcellularLocation>
</comment>
<protein>
    <submittedName>
        <fullName evidence="7">Predicted arabinose efflux permease, MFS family</fullName>
    </submittedName>
</protein>
<dbReference type="EMBL" id="FNTX01000002">
    <property type="protein sequence ID" value="SEE98747.1"/>
    <property type="molecule type" value="Genomic_DNA"/>
</dbReference>
<evidence type="ECO:0000256" key="2">
    <source>
        <dbReference type="ARBA" id="ARBA00022692"/>
    </source>
</evidence>